<feature type="region of interest" description="Disordered" evidence="2">
    <location>
        <begin position="77"/>
        <end position="96"/>
    </location>
</feature>
<feature type="coiled-coil region" evidence="1">
    <location>
        <begin position="702"/>
        <end position="772"/>
    </location>
</feature>
<keyword evidence="3" id="KW-1185">Reference proteome</keyword>
<name>A0A1I8IHR6_9PLAT</name>
<protein>
    <submittedName>
        <fullName evidence="4">Dimer_Tnp_hAT domain-containing protein</fullName>
    </submittedName>
</protein>
<dbReference type="PANTHER" id="PTHR37162">
    <property type="entry name" value="HAT FAMILY DIMERISATION DOMAINCONTAINING PROTEIN-RELATED"/>
    <property type="match status" value="1"/>
</dbReference>
<proteinExistence type="predicted"/>
<dbReference type="Proteomes" id="UP000095280">
    <property type="component" value="Unplaced"/>
</dbReference>
<accession>A0A1I8IHR6</accession>
<evidence type="ECO:0000256" key="2">
    <source>
        <dbReference type="SAM" id="MobiDB-lite"/>
    </source>
</evidence>
<evidence type="ECO:0000313" key="4">
    <source>
        <dbReference type="WBParaSite" id="maker-uti_cns_0012940-snap-gene-0.3-mRNA-1"/>
    </source>
</evidence>
<evidence type="ECO:0000256" key="1">
    <source>
        <dbReference type="SAM" id="Coils"/>
    </source>
</evidence>
<evidence type="ECO:0000313" key="3">
    <source>
        <dbReference type="Proteomes" id="UP000095280"/>
    </source>
</evidence>
<dbReference type="AlphaFoldDB" id="A0A1I8IHR6"/>
<sequence>MSRFLDAWLNANCFPQYATFLKKAPGDSAAAFCAVCNKKFKLSNMGKAAIDSHMRQSTHVKNATAVSSQYSVRAMLSSSQQQSQKPKDGISDTVEPSTATVTVQEQLVALQQPQQSTVLKLNYFTREAVLKAEVTWALFCAEKNYSMRSADGLPETFQDMFPDSEIAKHFSLGRDKIGYMLKFGLAPFFEQELRQNLAACTDIVVCYDEALNKITQKSQMDVHVRFWDNKRHQVQSQYLGSAFLGSTKAENLLEALESVLKNLPLSSVLQVSMDGPNVNLKTLRLLKGKISAIPESPVPVEAGTCGLHTVSRAFQCGHAATSWELNRFLRSLYRLLKDCPARRAEYISLTKANDTQFPLKFCLVRWLENSPVASRAIAILPNLKMWLRKAAVKGEGSQLMGEIRDACKDPLLSAKLQFFRSVSLLLEPFLLEFQTKKPMFVFLYEKLSVIVLTVGRLFLKPEIVTKASVSDLANLELDKAALPAKLIDIGFAARKELGVALAEKTISEQDKLKFLSECKQFYCKLIEKLLEKSPLRYPIVRGASSLSPTLICSSPEVSQQRFRMLLTDLMECHRLSADGCDLAQRSFGTFVESPEVQRTMAAFNAASERVDTLYWNLLAGAEATASVLHGLQLAARDALWKPISMVLIMSHGNATVESGFSVNKDLLVPNLLQDSLVSLRQVQDAITVAGGRKNILLSKNLLSSVRMARQRYRDALEEKRDEEKSNTAVTVSQKRKATDEIFRIEQELEAKRRALLAEETEALARVEELRKRLA</sequence>
<keyword evidence="1" id="KW-0175">Coiled coil</keyword>
<dbReference type="PANTHER" id="PTHR37162:SF11">
    <property type="match status" value="1"/>
</dbReference>
<reference evidence="4" key="1">
    <citation type="submission" date="2016-11" db="UniProtKB">
        <authorList>
            <consortium name="WormBaseParasite"/>
        </authorList>
    </citation>
    <scope>IDENTIFICATION</scope>
</reference>
<organism evidence="3 4">
    <name type="scientific">Macrostomum lignano</name>
    <dbReference type="NCBI Taxonomy" id="282301"/>
    <lineage>
        <taxon>Eukaryota</taxon>
        <taxon>Metazoa</taxon>
        <taxon>Spiralia</taxon>
        <taxon>Lophotrochozoa</taxon>
        <taxon>Platyhelminthes</taxon>
        <taxon>Rhabditophora</taxon>
        <taxon>Macrostomorpha</taxon>
        <taxon>Macrostomida</taxon>
        <taxon>Macrostomidae</taxon>
        <taxon>Macrostomum</taxon>
    </lineage>
</organism>
<dbReference type="WBParaSite" id="maker-uti_cns_0012940-snap-gene-0.3-mRNA-1">
    <property type="protein sequence ID" value="maker-uti_cns_0012940-snap-gene-0.3-mRNA-1"/>
    <property type="gene ID" value="maker-uti_cns_0012940-snap-gene-0.3"/>
</dbReference>